<reference evidence="1" key="1">
    <citation type="submission" date="2023-03" db="EMBL/GenBank/DDBJ databases">
        <title>Massive genome expansion in bonnet fungi (Mycena s.s.) driven by repeated elements and novel gene families across ecological guilds.</title>
        <authorList>
            <consortium name="Lawrence Berkeley National Laboratory"/>
            <person name="Harder C.B."/>
            <person name="Miyauchi S."/>
            <person name="Viragh M."/>
            <person name="Kuo A."/>
            <person name="Thoen E."/>
            <person name="Andreopoulos B."/>
            <person name="Lu D."/>
            <person name="Skrede I."/>
            <person name="Drula E."/>
            <person name="Henrissat B."/>
            <person name="Morin E."/>
            <person name="Kohler A."/>
            <person name="Barry K."/>
            <person name="LaButti K."/>
            <person name="Morin E."/>
            <person name="Salamov A."/>
            <person name="Lipzen A."/>
            <person name="Mereny Z."/>
            <person name="Hegedus B."/>
            <person name="Baldrian P."/>
            <person name="Stursova M."/>
            <person name="Weitz H."/>
            <person name="Taylor A."/>
            <person name="Grigoriev I.V."/>
            <person name="Nagy L.G."/>
            <person name="Martin F."/>
            <person name="Kauserud H."/>
        </authorList>
    </citation>
    <scope>NUCLEOTIDE SEQUENCE</scope>
    <source>
        <strain evidence="1">CBHHK182m</strain>
    </source>
</reference>
<proteinExistence type="predicted"/>
<evidence type="ECO:0000313" key="2">
    <source>
        <dbReference type="Proteomes" id="UP001215598"/>
    </source>
</evidence>
<organism evidence="1 2">
    <name type="scientific">Mycena metata</name>
    <dbReference type="NCBI Taxonomy" id="1033252"/>
    <lineage>
        <taxon>Eukaryota</taxon>
        <taxon>Fungi</taxon>
        <taxon>Dikarya</taxon>
        <taxon>Basidiomycota</taxon>
        <taxon>Agaricomycotina</taxon>
        <taxon>Agaricomycetes</taxon>
        <taxon>Agaricomycetidae</taxon>
        <taxon>Agaricales</taxon>
        <taxon>Marasmiineae</taxon>
        <taxon>Mycenaceae</taxon>
        <taxon>Mycena</taxon>
    </lineage>
</organism>
<accession>A0AAD7MN39</accession>
<dbReference type="EMBL" id="JARKIB010000203">
    <property type="protein sequence ID" value="KAJ7724402.1"/>
    <property type="molecule type" value="Genomic_DNA"/>
</dbReference>
<comment type="caution">
    <text evidence="1">The sequence shown here is derived from an EMBL/GenBank/DDBJ whole genome shotgun (WGS) entry which is preliminary data.</text>
</comment>
<name>A0AAD7MN39_9AGAR</name>
<evidence type="ECO:0000313" key="1">
    <source>
        <dbReference type="EMBL" id="KAJ7724402.1"/>
    </source>
</evidence>
<protein>
    <submittedName>
        <fullName evidence="1">Uncharacterized protein</fullName>
    </submittedName>
</protein>
<keyword evidence="2" id="KW-1185">Reference proteome</keyword>
<gene>
    <name evidence="1" type="ORF">B0H16DRAFT_1472445</name>
</gene>
<dbReference type="Proteomes" id="UP001215598">
    <property type="component" value="Unassembled WGS sequence"/>
</dbReference>
<sequence>MWGAMYQAFPDAPALGLTLTIEGPLGPALDALWNKDLTFGGMGAKNPYFSAVSEDGSTTVGDIRKRETGRVIRALSFRHCGTITALFSLLTTTSGFSSVVSCFLASSSASHNPASSLSRSLPRQSPRRMHCPTLTLGLGTSPQHPASHLIPPANLAHTGLLLALLCARPDTASIEGMVGLDLNGELAAWLRAAARSWSTVHGAFTPRMEFF</sequence>
<dbReference type="AlphaFoldDB" id="A0AAD7MN39"/>